<feature type="region of interest" description="Disordered" evidence="1">
    <location>
        <begin position="503"/>
        <end position="539"/>
    </location>
</feature>
<name>Q08XC1_STIAD</name>
<dbReference type="AlphaFoldDB" id="Q08XC1"/>
<feature type="compositionally biased region" description="Basic and acidic residues" evidence="1">
    <location>
        <begin position="32"/>
        <end position="63"/>
    </location>
</feature>
<feature type="compositionally biased region" description="Basic and acidic residues" evidence="1">
    <location>
        <begin position="71"/>
        <end position="85"/>
    </location>
</feature>
<evidence type="ECO:0000256" key="1">
    <source>
        <dbReference type="SAM" id="MobiDB-lite"/>
    </source>
</evidence>
<sequence>MAGGDLLPAGRRPLHGRRARRGGPAEVPRVLRQGDRAQPELRQHVPQQAHRDGQVHGAREAAEGRGGAGDQGERQGRHQGRRGEGPGRAAPGAHGGVQEAVRRTQPEVLRSRQGGQGRSGGRHHQVVQAPPPKAWNPGGFQAFGPAPLAHPGKPEAEGGALAEVRLRAERAPVQPRERRGDVQAQAVPVAARARRAVKAPEDVGDLRGRHALAPIPHVNDREPRGEGQPHLDAPALATVLHRVGQEVVEDVAHALGIKDERQRLLGALQGEVHLGLEFTPLLHHRMEERGEVSGLLVKHHLAIREPGGIEDGGDEAVHPVELPQNGLGVFRVGVIRLRRLLAQQHLGIEPRGAQGGFDLVRHPVEHLLAHGAAGGHRREAGLRRHGLGGTHAHHPAHGALEGFEIHGFAEKRIGLFQALRTRGAQEQEGHLAQPGVRPDRAQQIHAGAPGHHVVAHHEIRRLRPGQEQGLLPVVGPQGAVAHVFYDLGEDVEHRILVLGNEDEAHADSPPSAVPRARAWPVNSPSAERMGASTRMPSSLISNSRRFPSYRLSRIFRMDRTRWMRPRSST</sequence>
<feature type="compositionally biased region" description="Low complexity" evidence="1">
    <location>
        <begin position="1"/>
        <end position="11"/>
    </location>
</feature>
<protein>
    <submittedName>
        <fullName evidence="2">Uncharacterized protein</fullName>
    </submittedName>
</protein>
<proteinExistence type="predicted"/>
<comment type="caution">
    <text evidence="2">The sequence shown here is derived from an EMBL/GenBank/DDBJ whole genome shotgun (WGS) entry which is preliminary data.</text>
</comment>
<feature type="region of interest" description="Disordered" evidence="1">
    <location>
        <begin position="1"/>
        <end position="142"/>
    </location>
</feature>
<evidence type="ECO:0000313" key="2">
    <source>
        <dbReference type="EMBL" id="EAU65139.1"/>
    </source>
</evidence>
<dbReference type="EMBL" id="AAMD01000092">
    <property type="protein sequence ID" value="EAU65139.1"/>
    <property type="molecule type" value="Genomic_DNA"/>
</dbReference>
<gene>
    <name evidence="2" type="ORF">STIAU_6786</name>
</gene>
<accession>Q08XC1</accession>
<organism evidence="2 3">
    <name type="scientific">Stigmatella aurantiaca (strain DW4/3-1)</name>
    <dbReference type="NCBI Taxonomy" id="378806"/>
    <lineage>
        <taxon>Bacteria</taxon>
        <taxon>Pseudomonadati</taxon>
        <taxon>Myxococcota</taxon>
        <taxon>Myxococcia</taxon>
        <taxon>Myxococcales</taxon>
        <taxon>Cystobacterineae</taxon>
        <taxon>Archangiaceae</taxon>
        <taxon>Stigmatella</taxon>
    </lineage>
</organism>
<feature type="compositionally biased region" description="Basic residues" evidence="1">
    <location>
        <begin position="12"/>
        <end position="21"/>
    </location>
</feature>
<dbReference type="Proteomes" id="UP000032702">
    <property type="component" value="Unassembled WGS sequence"/>
</dbReference>
<evidence type="ECO:0000313" key="3">
    <source>
        <dbReference type="Proteomes" id="UP000032702"/>
    </source>
</evidence>
<reference evidence="2 3" key="1">
    <citation type="submission" date="2006-04" db="EMBL/GenBank/DDBJ databases">
        <authorList>
            <person name="Nierman W.C."/>
        </authorList>
    </citation>
    <scope>NUCLEOTIDE SEQUENCE [LARGE SCALE GENOMIC DNA]</scope>
    <source>
        <strain evidence="2 3">DW4/3-1</strain>
    </source>
</reference>